<proteinExistence type="predicted"/>
<organism evidence="1">
    <name type="scientific">Vibrio chaetopteri</name>
    <dbReference type="NCBI Taxonomy" id="3016528"/>
    <lineage>
        <taxon>Bacteria</taxon>
        <taxon>Pseudomonadati</taxon>
        <taxon>Pseudomonadota</taxon>
        <taxon>Gammaproteobacteria</taxon>
        <taxon>Vibrionales</taxon>
        <taxon>Vibrionaceae</taxon>
        <taxon>Vibrio</taxon>
    </lineage>
</organism>
<reference evidence="1" key="1">
    <citation type="submission" date="2023-01" db="EMBL/GenBank/DDBJ databases">
        <title>Vibrio sp. CB1-14 genome sequencing.</title>
        <authorList>
            <person name="Otstavnykh N."/>
            <person name="Isaeva M."/>
            <person name="Meleshko D."/>
        </authorList>
    </citation>
    <scope>NUCLEOTIDE SEQUENCE</scope>
    <source>
        <strain evidence="1">CB1-14</strain>
    </source>
</reference>
<dbReference type="EMBL" id="CP115921">
    <property type="protein sequence ID" value="XCD18101.1"/>
    <property type="molecule type" value="Genomic_DNA"/>
</dbReference>
<sequence length="205" mass="23214">MAKFHQRAPLSAQIDAATKTLAQLSKTAVPNAVYRSINAVGRVSERHTIKGIAKAEKVPQKAIRPRIQPIKKAKARSPSRKTKVRLAPLMASRLGKVRQTRKGVSVGRHRFRGAFVADGSKGYGRYIKKGARQLGKKPYQTTTLDRTLVLQRKGKGRYPLEAVKLNIQHSTLNTYRSNVRRAYNQIFPRELATHLIREVEKMKRR</sequence>
<name>A0AAU8BQ57_9VIBR</name>
<dbReference type="Pfam" id="PF06763">
    <property type="entry name" value="Minor_tail_Z"/>
    <property type="match status" value="1"/>
</dbReference>
<gene>
    <name evidence="1" type="ORF">PG915_22765</name>
</gene>
<dbReference type="AlphaFoldDB" id="A0AAU8BQ57"/>
<evidence type="ECO:0000313" key="1">
    <source>
        <dbReference type="EMBL" id="XCD18101.1"/>
    </source>
</evidence>
<dbReference type="KEGG" id="vck:PG915_22765"/>
<dbReference type="RefSeq" id="WP_353499252.1">
    <property type="nucleotide sequence ID" value="NZ_CP115921.1"/>
</dbReference>
<protein>
    <submittedName>
        <fullName evidence="1">Phage tail protein</fullName>
    </submittedName>
</protein>
<accession>A0AAU8BQ57</accession>
<dbReference type="InterPro" id="IPR010633">
    <property type="entry name" value="Phage_lambda_GpZ"/>
</dbReference>